<dbReference type="EMBL" id="JANPWB010000009">
    <property type="protein sequence ID" value="KAJ1156700.1"/>
    <property type="molecule type" value="Genomic_DNA"/>
</dbReference>
<accession>A0AAV7RYZ0</accession>
<reference evidence="1" key="1">
    <citation type="journal article" date="2022" name="bioRxiv">
        <title>Sequencing and chromosome-scale assembly of the giantPleurodeles waltlgenome.</title>
        <authorList>
            <person name="Brown T."/>
            <person name="Elewa A."/>
            <person name="Iarovenko S."/>
            <person name="Subramanian E."/>
            <person name="Araus A.J."/>
            <person name="Petzold A."/>
            <person name="Susuki M."/>
            <person name="Suzuki K.-i.T."/>
            <person name="Hayashi T."/>
            <person name="Toyoda A."/>
            <person name="Oliveira C."/>
            <person name="Osipova E."/>
            <person name="Leigh N.D."/>
            <person name="Simon A."/>
            <person name="Yun M.H."/>
        </authorList>
    </citation>
    <scope>NUCLEOTIDE SEQUENCE</scope>
    <source>
        <strain evidence="1">20211129_DDA</strain>
        <tissue evidence="1">Liver</tissue>
    </source>
</reference>
<evidence type="ECO:0000313" key="2">
    <source>
        <dbReference type="Proteomes" id="UP001066276"/>
    </source>
</evidence>
<name>A0AAV7RYZ0_PLEWA</name>
<dbReference type="Proteomes" id="UP001066276">
    <property type="component" value="Chromosome 5"/>
</dbReference>
<sequence>MLEADLRPSNPLPATLAPRCTTYDSKTWHWCPLSAHIASPGPHPVLVMGRSDPKERKLTFEQSKTPSCWQSLSDTEEAPRGDRAMAPLDGTADISELRAGFKSINARFDTFTSLLNCMGEHLDCHAFQLDGAEWQITEAEDNTTMTNRLEKVEKLLKLRVAKNEDLKGALS</sequence>
<gene>
    <name evidence="1" type="ORF">NDU88_009418</name>
</gene>
<dbReference type="AlphaFoldDB" id="A0AAV7RYZ0"/>
<evidence type="ECO:0000313" key="1">
    <source>
        <dbReference type="EMBL" id="KAJ1156700.1"/>
    </source>
</evidence>
<comment type="caution">
    <text evidence="1">The sequence shown here is derived from an EMBL/GenBank/DDBJ whole genome shotgun (WGS) entry which is preliminary data.</text>
</comment>
<protein>
    <submittedName>
        <fullName evidence="1">Uncharacterized protein</fullName>
    </submittedName>
</protein>
<proteinExistence type="predicted"/>
<organism evidence="1 2">
    <name type="scientific">Pleurodeles waltl</name>
    <name type="common">Iberian ribbed newt</name>
    <dbReference type="NCBI Taxonomy" id="8319"/>
    <lineage>
        <taxon>Eukaryota</taxon>
        <taxon>Metazoa</taxon>
        <taxon>Chordata</taxon>
        <taxon>Craniata</taxon>
        <taxon>Vertebrata</taxon>
        <taxon>Euteleostomi</taxon>
        <taxon>Amphibia</taxon>
        <taxon>Batrachia</taxon>
        <taxon>Caudata</taxon>
        <taxon>Salamandroidea</taxon>
        <taxon>Salamandridae</taxon>
        <taxon>Pleurodelinae</taxon>
        <taxon>Pleurodeles</taxon>
    </lineage>
</organism>
<keyword evidence="2" id="KW-1185">Reference proteome</keyword>